<evidence type="ECO:0000313" key="3">
    <source>
        <dbReference type="Proteomes" id="UP000321248"/>
    </source>
</evidence>
<dbReference type="InterPro" id="IPR000182">
    <property type="entry name" value="GNAT_dom"/>
</dbReference>
<sequence>MSIHIRDVREHELDSVLALNNGAGPAILPLDAARVRLLFDRADYFRVAIVDGHIAGFLVAFTEGAEYDSSNFRWFKDHLDAFVYIDRIVVASSRRGAGVGRVFYADIQSFAEVRRPHIACEVFLEDGNEAALLFHGTFGFHEAGQHVMSESGKHASMLVKPLQAYEWVRDTYLHGRDGELPSVPWLSERARDGAEGTRATGT</sequence>
<evidence type="ECO:0000259" key="1">
    <source>
        <dbReference type="PROSITE" id="PS51186"/>
    </source>
</evidence>
<dbReference type="PROSITE" id="PS51186">
    <property type="entry name" value="GNAT"/>
    <property type="match status" value="1"/>
</dbReference>
<dbReference type="OrthoDB" id="6182349at2"/>
<reference evidence="2 3" key="1">
    <citation type="submission" date="2019-08" db="EMBL/GenBank/DDBJ databases">
        <authorList>
            <person name="Karlyshev A.V."/>
        </authorList>
    </citation>
    <scope>NUCLEOTIDE SEQUENCE [LARGE SCALE GENOMIC DNA]</scope>
    <source>
        <strain evidence="2 3">Alg18-2.2</strain>
    </source>
</reference>
<dbReference type="EMBL" id="VRTS01000006">
    <property type="protein sequence ID" value="TXK62129.1"/>
    <property type="molecule type" value="Genomic_DNA"/>
</dbReference>
<organism evidence="2 3">
    <name type="scientific">Alkalisalibacterium limincola</name>
    <dbReference type="NCBI Taxonomy" id="2699169"/>
    <lineage>
        <taxon>Bacteria</taxon>
        <taxon>Pseudomonadati</taxon>
        <taxon>Pseudomonadota</taxon>
        <taxon>Gammaproteobacteria</taxon>
        <taxon>Lysobacterales</taxon>
        <taxon>Lysobacteraceae</taxon>
        <taxon>Alkalisalibacterium</taxon>
    </lineage>
</organism>
<dbReference type="AlphaFoldDB" id="A0A5C8KRY2"/>
<dbReference type="Gene3D" id="3.40.630.30">
    <property type="match status" value="1"/>
</dbReference>
<gene>
    <name evidence="2" type="ORF">FU658_09840</name>
</gene>
<dbReference type="SUPFAM" id="SSF55729">
    <property type="entry name" value="Acyl-CoA N-acyltransferases (Nat)"/>
    <property type="match status" value="1"/>
</dbReference>
<keyword evidence="3" id="KW-1185">Reference proteome</keyword>
<proteinExistence type="predicted"/>
<evidence type="ECO:0000313" key="2">
    <source>
        <dbReference type="EMBL" id="TXK62129.1"/>
    </source>
</evidence>
<dbReference type="PIRSF" id="PIRSF028520">
    <property type="entry name" value="UCP028520"/>
    <property type="match status" value="1"/>
</dbReference>
<dbReference type="Pfam" id="PF00583">
    <property type="entry name" value="Acetyltransf_1"/>
    <property type="match status" value="1"/>
</dbReference>
<feature type="domain" description="N-acetyltransferase" evidence="1">
    <location>
        <begin position="3"/>
        <end position="163"/>
    </location>
</feature>
<accession>A0A5C8KRY2</accession>
<dbReference type="RefSeq" id="WP_147891922.1">
    <property type="nucleotide sequence ID" value="NZ_VRTS01000006.1"/>
</dbReference>
<dbReference type="InterPro" id="IPR016890">
    <property type="entry name" value="UCP028520"/>
</dbReference>
<dbReference type="GO" id="GO:0016747">
    <property type="term" value="F:acyltransferase activity, transferring groups other than amino-acyl groups"/>
    <property type="evidence" value="ECO:0007669"/>
    <property type="project" value="InterPro"/>
</dbReference>
<name>A0A5C8KRY2_9GAMM</name>
<protein>
    <submittedName>
        <fullName evidence="2">GNAT family N-acetyltransferase</fullName>
    </submittedName>
</protein>
<comment type="caution">
    <text evidence="2">The sequence shown here is derived from an EMBL/GenBank/DDBJ whole genome shotgun (WGS) entry which is preliminary data.</text>
</comment>
<dbReference type="InterPro" id="IPR016181">
    <property type="entry name" value="Acyl_CoA_acyltransferase"/>
</dbReference>
<dbReference type="Proteomes" id="UP000321248">
    <property type="component" value="Unassembled WGS sequence"/>
</dbReference>